<protein>
    <submittedName>
        <fullName evidence="1">Uncharacterized protein</fullName>
    </submittedName>
</protein>
<dbReference type="EMBL" id="KQ434954">
    <property type="protein sequence ID" value="KZC12607.1"/>
    <property type="molecule type" value="Genomic_DNA"/>
</dbReference>
<name>A0A154PLH3_DUFNO</name>
<sequence>MILEDRSLGPIRLVHFRLKQRMTAEKTVSFLEVHLGNGKITLKFSILTYCG</sequence>
<accession>A0A154PLH3</accession>
<dbReference type="Proteomes" id="UP000076502">
    <property type="component" value="Unassembled WGS sequence"/>
</dbReference>
<dbReference type="AlphaFoldDB" id="A0A154PLH3"/>
<organism evidence="1 2">
    <name type="scientific">Dufourea novaeangliae</name>
    <name type="common">Sweat bee</name>
    <dbReference type="NCBI Taxonomy" id="178035"/>
    <lineage>
        <taxon>Eukaryota</taxon>
        <taxon>Metazoa</taxon>
        <taxon>Ecdysozoa</taxon>
        <taxon>Arthropoda</taxon>
        <taxon>Hexapoda</taxon>
        <taxon>Insecta</taxon>
        <taxon>Pterygota</taxon>
        <taxon>Neoptera</taxon>
        <taxon>Endopterygota</taxon>
        <taxon>Hymenoptera</taxon>
        <taxon>Apocrita</taxon>
        <taxon>Aculeata</taxon>
        <taxon>Apoidea</taxon>
        <taxon>Anthophila</taxon>
        <taxon>Halictidae</taxon>
        <taxon>Rophitinae</taxon>
        <taxon>Dufourea</taxon>
    </lineage>
</organism>
<evidence type="ECO:0000313" key="2">
    <source>
        <dbReference type="Proteomes" id="UP000076502"/>
    </source>
</evidence>
<proteinExistence type="predicted"/>
<keyword evidence="2" id="KW-1185">Reference proteome</keyword>
<reference evidence="1 2" key="1">
    <citation type="submission" date="2015-07" db="EMBL/GenBank/DDBJ databases">
        <title>The genome of Dufourea novaeangliae.</title>
        <authorList>
            <person name="Pan H."/>
            <person name="Kapheim K."/>
        </authorList>
    </citation>
    <scope>NUCLEOTIDE SEQUENCE [LARGE SCALE GENOMIC DNA]</scope>
    <source>
        <strain evidence="1">0120121106</strain>
        <tissue evidence="1">Whole body</tissue>
    </source>
</reference>
<gene>
    <name evidence="1" type="ORF">WN55_03360</name>
</gene>
<evidence type="ECO:0000313" key="1">
    <source>
        <dbReference type="EMBL" id="KZC12607.1"/>
    </source>
</evidence>